<dbReference type="InterPro" id="IPR059052">
    <property type="entry name" value="HH_YbhG-like"/>
</dbReference>
<sequence length="316" mass="34001">MDLCNLPFIASLFSACAAPLPLASGYVEGQFVLLAPVEIAQIESIELSRGDRYNAGDSLVQLEQRDAEIAVAKARAGLAQATNTLQNISHGRRPEEIAVIDASLQSAQVQAEEALREYDRQKALFDRGVIAKARLELASTQKDVSAARVSELQANLAVARLPARPEEIAVAQAAVKQAEAALANAEWRLSKRVLSATKDGVVFDIIRNEGEIAGPQAPVLSLLPDGAVSLQVYVPEANIASLNVGSILEVKCDGCPDNLTAEITYVANEPEFTPPVIYSLENRQKLVFLVEAKPTEHSFRLKPGQIVNVDLASLEQ</sequence>
<dbReference type="Proteomes" id="UP001161405">
    <property type="component" value="Unassembled WGS sequence"/>
</dbReference>
<dbReference type="Gene3D" id="2.40.50.100">
    <property type="match status" value="1"/>
</dbReference>
<evidence type="ECO:0000313" key="5">
    <source>
        <dbReference type="EMBL" id="GLQ18275.1"/>
    </source>
</evidence>
<dbReference type="EMBL" id="BSNI01000002">
    <property type="protein sequence ID" value="GLQ18275.1"/>
    <property type="molecule type" value="Genomic_DNA"/>
</dbReference>
<protein>
    <submittedName>
        <fullName evidence="5">Hemolysin secretion protein D</fullName>
    </submittedName>
</protein>
<keyword evidence="2" id="KW-0175">Coiled coil</keyword>
<feature type="chain" id="PRO_5045122783" evidence="3">
    <location>
        <begin position="18"/>
        <end position="316"/>
    </location>
</feature>
<feature type="domain" description="YbhG-like alpha-helical hairpin" evidence="4">
    <location>
        <begin position="63"/>
        <end position="189"/>
    </location>
</feature>
<dbReference type="Gene3D" id="2.40.30.170">
    <property type="match status" value="1"/>
</dbReference>
<dbReference type="Gene3D" id="1.10.287.470">
    <property type="entry name" value="Helix hairpin bin"/>
    <property type="match status" value="1"/>
</dbReference>
<keyword evidence="3" id="KW-0732">Signal</keyword>
<dbReference type="Pfam" id="PF25881">
    <property type="entry name" value="HH_YBHG"/>
    <property type="match status" value="1"/>
</dbReference>
<comment type="caution">
    <text evidence="5">The sequence shown here is derived from an EMBL/GenBank/DDBJ whole genome shotgun (WGS) entry which is preliminary data.</text>
</comment>
<evidence type="ECO:0000256" key="2">
    <source>
        <dbReference type="ARBA" id="ARBA00023054"/>
    </source>
</evidence>
<dbReference type="InterPro" id="IPR050465">
    <property type="entry name" value="UPF0194_transport"/>
</dbReference>
<evidence type="ECO:0000313" key="6">
    <source>
        <dbReference type="Proteomes" id="UP001161405"/>
    </source>
</evidence>
<evidence type="ECO:0000256" key="1">
    <source>
        <dbReference type="ARBA" id="ARBA00004196"/>
    </source>
</evidence>
<reference evidence="5" key="2">
    <citation type="submission" date="2023-01" db="EMBL/GenBank/DDBJ databases">
        <title>Draft genome sequence of Maritalea porphyrae strain NBRC 107169.</title>
        <authorList>
            <person name="Sun Q."/>
            <person name="Mori K."/>
        </authorList>
    </citation>
    <scope>NUCLEOTIDE SEQUENCE</scope>
    <source>
        <strain evidence="5">NBRC 107169</strain>
    </source>
</reference>
<evidence type="ECO:0000256" key="3">
    <source>
        <dbReference type="SAM" id="SignalP"/>
    </source>
</evidence>
<evidence type="ECO:0000259" key="4">
    <source>
        <dbReference type="Pfam" id="PF25881"/>
    </source>
</evidence>
<organism evidence="5 6">
    <name type="scientific">Maritalea porphyrae</name>
    <dbReference type="NCBI Taxonomy" id="880732"/>
    <lineage>
        <taxon>Bacteria</taxon>
        <taxon>Pseudomonadati</taxon>
        <taxon>Pseudomonadota</taxon>
        <taxon>Alphaproteobacteria</taxon>
        <taxon>Hyphomicrobiales</taxon>
        <taxon>Devosiaceae</taxon>
        <taxon>Maritalea</taxon>
    </lineage>
</organism>
<name>A0ABQ5UV91_9HYPH</name>
<keyword evidence="6" id="KW-1185">Reference proteome</keyword>
<comment type="subcellular location">
    <subcellularLocation>
        <location evidence="1">Cell envelope</location>
    </subcellularLocation>
</comment>
<proteinExistence type="predicted"/>
<accession>A0ABQ5UV91</accession>
<gene>
    <name evidence="5" type="ORF">GCM10007879_25240</name>
</gene>
<feature type="signal peptide" evidence="3">
    <location>
        <begin position="1"/>
        <end position="17"/>
    </location>
</feature>
<dbReference type="PANTHER" id="PTHR32347">
    <property type="entry name" value="EFFLUX SYSTEM COMPONENT YKNX-RELATED"/>
    <property type="match status" value="1"/>
</dbReference>
<reference evidence="5" key="1">
    <citation type="journal article" date="2014" name="Int. J. Syst. Evol. Microbiol.">
        <title>Complete genome of a new Firmicutes species belonging to the dominant human colonic microbiota ('Ruminococcus bicirculans') reveals two chromosomes and a selective capacity to utilize plant glucans.</title>
        <authorList>
            <consortium name="NISC Comparative Sequencing Program"/>
            <person name="Wegmann U."/>
            <person name="Louis P."/>
            <person name="Goesmann A."/>
            <person name="Henrissat B."/>
            <person name="Duncan S.H."/>
            <person name="Flint H.J."/>
        </authorList>
    </citation>
    <scope>NUCLEOTIDE SEQUENCE</scope>
    <source>
        <strain evidence="5">NBRC 107169</strain>
    </source>
</reference>
<dbReference type="PANTHER" id="PTHR32347:SF23">
    <property type="entry name" value="BLL5650 PROTEIN"/>
    <property type="match status" value="1"/>
</dbReference>